<dbReference type="SMART" id="SM00350">
    <property type="entry name" value="MCM"/>
    <property type="match status" value="1"/>
</dbReference>
<dbReference type="GO" id="GO:0003697">
    <property type="term" value="F:single-stranded DNA binding"/>
    <property type="evidence" value="ECO:0007669"/>
    <property type="project" value="TreeGrafter"/>
</dbReference>
<gene>
    <name evidence="9" type="ORF">XAT740_LOCUS61771</name>
</gene>
<dbReference type="FunFam" id="3.40.50.300:FF:002469">
    <property type="entry name" value="Cell division control protein 21"/>
    <property type="match status" value="1"/>
</dbReference>
<dbReference type="GO" id="GO:0005634">
    <property type="term" value="C:nucleus"/>
    <property type="evidence" value="ECO:0007669"/>
    <property type="project" value="TreeGrafter"/>
</dbReference>
<dbReference type="InterPro" id="IPR018525">
    <property type="entry name" value="MCM_CS"/>
</dbReference>
<comment type="caution">
    <text evidence="9">The sequence shown here is derived from an EMBL/GenBank/DDBJ whole genome shotgun (WGS) entry which is preliminary data.</text>
</comment>
<organism evidence="9 10">
    <name type="scientific">Adineta ricciae</name>
    <name type="common">Rotifer</name>
    <dbReference type="NCBI Taxonomy" id="249248"/>
    <lineage>
        <taxon>Eukaryota</taxon>
        <taxon>Metazoa</taxon>
        <taxon>Spiralia</taxon>
        <taxon>Gnathifera</taxon>
        <taxon>Rotifera</taxon>
        <taxon>Eurotatoria</taxon>
        <taxon>Bdelloidea</taxon>
        <taxon>Adinetida</taxon>
        <taxon>Adinetidae</taxon>
        <taxon>Adineta</taxon>
    </lineage>
</organism>
<keyword evidence="2" id="KW-0235">DNA replication</keyword>
<dbReference type="InterPro" id="IPR003593">
    <property type="entry name" value="AAA+_ATPase"/>
</dbReference>
<evidence type="ECO:0000256" key="4">
    <source>
        <dbReference type="ARBA" id="ARBA00022806"/>
    </source>
</evidence>
<dbReference type="EC" id="3.6.4.12" evidence="1"/>
<dbReference type="InterPro" id="IPR027417">
    <property type="entry name" value="P-loop_NTPase"/>
</dbReference>
<evidence type="ECO:0000256" key="6">
    <source>
        <dbReference type="ARBA" id="ARBA00023125"/>
    </source>
</evidence>
<dbReference type="PANTHER" id="PTHR11630:SF42">
    <property type="entry name" value="DNA REPLICATION LICENSING FACTOR MCM5"/>
    <property type="match status" value="1"/>
</dbReference>
<dbReference type="GO" id="GO:0000727">
    <property type="term" value="P:double-strand break repair via break-induced replication"/>
    <property type="evidence" value="ECO:0007669"/>
    <property type="project" value="TreeGrafter"/>
</dbReference>
<evidence type="ECO:0000313" key="10">
    <source>
        <dbReference type="Proteomes" id="UP000663828"/>
    </source>
</evidence>
<dbReference type="AlphaFoldDB" id="A0A816H8L4"/>
<comment type="similarity">
    <text evidence="7">Belongs to the MCM family.</text>
</comment>
<dbReference type="Proteomes" id="UP000663828">
    <property type="component" value="Unassembled WGS sequence"/>
</dbReference>
<dbReference type="InterPro" id="IPR031327">
    <property type="entry name" value="MCM"/>
</dbReference>
<dbReference type="Pfam" id="PF17855">
    <property type="entry name" value="MCM_lid"/>
    <property type="match status" value="1"/>
</dbReference>
<evidence type="ECO:0000256" key="1">
    <source>
        <dbReference type="ARBA" id="ARBA00012551"/>
    </source>
</evidence>
<dbReference type="SMART" id="SM00382">
    <property type="entry name" value="AAA"/>
    <property type="match status" value="1"/>
</dbReference>
<proteinExistence type="inferred from homology"/>
<reference evidence="9" key="1">
    <citation type="submission" date="2021-02" db="EMBL/GenBank/DDBJ databases">
        <authorList>
            <person name="Nowell W R."/>
        </authorList>
    </citation>
    <scope>NUCLEOTIDE SEQUENCE</scope>
</reference>
<dbReference type="PROSITE" id="PS50051">
    <property type="entry name" value="MCM_2"/>
    <property type="match status" value="1"/>
</dbReference>
<dbReference type="EMBL" id="CAJNOR010016587">
    <property type="protein sequence ID" value="CAF1685417.1"/>
    <property type="molecule type" value="Genomic_DNA"/>
</dbReference>
<dbReference type="GO" id="GO:0005524">
    <property type="term" value="F:ATP binding"/>
    <property type="evidence" value="ECO:0007669"/>
    <property type="project" value="UniProtKB-KW"/>
</dbReference>
<dbReference type="Gene3D" id="3.40.50.300">
    <property type="entry name" value="P-loop containing nucleotide triphosphate hydrolases"/>
    <property type="match status" value="1"/>
</dbReference>
<dbReference type="GO" id="GO:0042555">
    <property type="term" value="C:MCM complex"/>
    <property type="evidence" value="ECO:0007669"/>
    <property type="project" value="TreeGrafter"/>
</dbReference>
<evidence type="ECO:0000256" key="7">
    <source>
        <dbReference type="RuleBase" id="RU004070"/>
    </source>
</evidence>
<evidence type="ECO:0000259" key="8">
    <source>
        <dbReference type="PROSITE" id="PS50051"/>
    </source>
</evidence>
<dbReference type="PRINTS" id="PR01657">
    <property type="entry name" value="MCMFAMILY"/>
</dbReference>
<dbReference type="GO" id="GO:0043138">
    <property type="term" value="F:3'-5' DNA helicase activity"/>
    <property type="evidence" value="ECO:0007669"/>
    <property type="project" value="TreeGrafter"/>
</dbReference>
<dbReference type="GO" id="GO:0006270">
    <property type="term" value="P:DNA replication initiation"/>
    <property type="evidence" value="ECO:0007669"/>
    <property type="project" value="TreeGrafter"/>
</dbReference>
<dbReference type="GO" id="GO:0017116">
    <property type="term" value="F:single-stranded DNA helicase activity"/>
    <property type="evidence" value="ECO:0007669"/>
    <property type="project" value="TreeGrafter"/>
</dbReference>
<evidence type="ECO:0000313" key="9">
    <source>
        <dbReference type="EMBL" id="CAF1685417.1"/>
    </source>
</evidence>
<name>A0A816H8L4_ADIRI</name>
<keyword evidence="4" id="KW-0378">Hydrolase</keyword>
<dbReference type="InterPro" id="IPR041562">
    <property type="entry name" value="MCM_lid"/>
</dbReference>
<accession>A0A816H8L4</accession>
<evidence type="ECO:0000256" key="3">
    <source>
        <dbReference type="ARBA" id="ARBA00022741"/>
    </source>
</evidence>
<dbReference type="Pfam" id="PF00493">
    <property type="entry name" value="MCM"/>
    <property type="match status" value="1"/>
</dbReference>
<evidence type="ECO:0000256" key="2">
    <source>
        <dbReference type="ARBA" id="ARBA00022705"/>
    </source>
</evidence>
<dbReference type="PROSITE" id="PS00847">
    <property type="entry name" value="MCM_1"/>
    <property type="match status" value="1"/>
</dbReference>
<dbReference type="InterPro" id="IPR001208">
    <property type="entry name" value="MCM_dom"/>
</dbReference>
<keyword evidence="5 7" id="KW-0067">ATP-binding</keyword>
<keyword evidence="10" id="KW-1185">Reference proteome</keyword>
<keyword evidence="6 7" id="KW-0238">DNA-binding</keyword>
<keyword evidence="4" id="KW-0347">Helicase</keyword>
<dbReference type="SUPFAM" id="SSF52540">
    <property type="entry name" value="P-loop containing nucleoside triphosphate hydrolases"/>
    <property type="match status" value="1"/>
</dbReference>
<feature type="domain" description="MCM C-terminal AAA(+) ATPase" evidence="8">
    <location>
        <begin position="17"/>
        <end position="222"/>
    </location>
</feature>
<keyword evidence="3 7" id="KW-0547">Nucleotide-binding</keyword>
<feature type="non-terminal residue" evidence="9">
    <location>
        <position position="1"/>
    </location>
</feature>
<protein>
    <recommendedName>
        <fullName evidence="1">DNA helicase</fullName>
        <ecNumber evidence="1">3.6.4.12</ecNumber>
    </recommendedName>
</protein>
<dbReference type="PANTHER" id="PTHR11630">
    <property type="entry name" value="DNA REPLICATION LICENSING FACTOR MCM FAMILY MEMBER"/>
    <property type="match status" value="1"/>
</dbReference>
<sequence>TTAEEEEFVRFSHSSDVYETIANSIAPSIYGASDVKKAVACLLFGGSRKRLPDGLFRRGDVNVLLVGDPGTAKSQLLKFAEKVSPTGVYTSGKGSSAAGLTASVIRDPSSKNFVIEGGAMVLADGGVVCIDEFDKMREDDRVAIHEAMEQQTISIAKAGITTTLNSRCSILAAANSIYGRWDDLKGDDNLDFMPTILSRFDMIFIIKDEHDEKRDTTLAKHVLKIHMNTLNTDDTGGDMSIQKLKKYIAYCRSKCGPRLSETASEKLRNQYVVMRNGTSIYEREVGKKTAIPITVR</sequence>
<evidence type="ECO:0000256" key="5">
    <source>
        <dbReference type="ARBA" id="ARBA00022840"/>
    </source>
</evidence>